<dbReference type="GO" id="GO:0009898">
    <property type="term" value="C:cytoplasmic side of plasma membrane"/>
    <property type="evidence" value="ECO:0007669"/>
    <property type="project" value="TreeGrafter"/>
</dbReference>
<keyword evidence="2" id="KW-0067">ATP-binding</keyword>
<dbReference type="GO" id="GO:0051782">
    <property type="term" value="P:negative regulation of cell division"/>
    <property type="evidence" value="ECO:0007669"/>
    <property type="project" value="TreeGrafter"/>
</dbReference>
<organism evidence="4 5">
    <name type="scientific">Brenneria alni</name>
    <dbReference type="NCBI Taxonomy" id="71656"/>
    <lineage>
        <taxon>Bacteria</taxon>
        <taxon>Pseudomonadati</taxon>
        <taxon>Pseudomonadota</taxon>
        <taxon>Gammaproteobacteria</taxon>
        <taxon>Enterobacterales</taxon>
        <taxon>Pectobacteriaceae</taxon>
        <taxon>Brenneria</taxon>
    </lineage>
</organism>
<evidence type="ECO:0000256" key="2">
    <source>
        <dbReference type="ARBA" id="ARBA00022840"/>
    </source>
</evidence>
<evidence type="ECO:0000259" key="3">
    <source>
        <dbReference type="Pfam" id="PF13614"/>
    </source>
</evidence>
<reference evidence="4 5" key="1">
    <citation type="submission" date="2016-09" db="EMBL/GenBank/DDBJ databases">
        <authorList>
            <person name="Doonan J."/>
            <person name="Pachebat J.A."/>
            <person name="Golyshin P.N."/>
            <person name="Denman S."/>
            <person name="Mcdonald J.E."/>
        </authorList>
    </citation>
    <scope>NUCLEOTIDE SEQUENCE [LARGE SCALE GENOMIC DNA]</scope>
    <source>
        <strain evidence="4 5">NCPPB 3934</strain>
    </source>
</reference>
<protein>
    <recommendedName>
        <fullName evidence="3">AAA domain-containing protein</fullName>
    </recommendedName>
</protein>
<keyword evidence="1" id="KW-0547">Nucleotide-binding</keyword>
<dbReference type="PANTHER" id="PTHR43384:SF6">
    <property type="entry name" value="SEPTUM SITE-DETERMINING PROTEIN MIND HOMOLOG, CHLOROPLASTIC"/>
    <property type="match status" value="1"/>
</dbReference>
<gene>
    <name evidence="4" type="ORF">BIY29_11880</name>
</gene>
<dbReference type="InterPro" id="IPR027417">
    <property type="entry name" value="P-loop_NTPase"/>
</dbReference>
<dbReference type="InterPro" id="IPR025669">
    <property type="entry name" value="AAA_dom"/>
</dbReference>
<dbReference type="PANTHER" id="PTHR43384">
    <property type="entry name" value="SEPTUM SITE-DETERMINING PROTEIN MIND HOMOLOG, CHLOROPLASTIC-RELATED"/>
    <property type="match status" value="1"/>
</dbReference>
<accession>A0A421DMW4</accession>
<dbReference type="GO" id="GO:0005829">
    <property type="term" value="C:cytosol"/>
    <property type="evidence" value="ECO:0007669"/>
    <property type="project" value="TreeGrafter"/>
</dbReference>
<evidence type="ECO:0000313" key="4">
    <source>
        <dbReference type="EMBL" id="RLM22682.1"/>
    </source>
</evidence>
<dbReference type="Pfam" id="PF13614">
    <property type="entry name" value="AAA_31"/>
    <property type="match status" value="1"/>
</dbReference>
<dbReference type="OrthoDB" id="9802426at2"/>
<dbReference type="EMBL" id="MJLZ01000025">
    <property type="protein sequence ID" value="RLM22682.1"/>
    <property type="molecule type" value="Genomic_DNA"/>
</dbReference>
<keyword evidence="5" id="KW-1185">Reference proteome</keyword>
<dbReference type="SUPFAM" id="SSF52172">
    <property type="entry name" value="CheY-like"/>
    <property type="match status" value="1"/>
</dbReference>
<dbReference type="SUPFAM" id="SSF52540">
    <property type="entry name" value="P-loop containing nucleoside triphosphate hydrolases"/>
    <property type="match status" value="1"/>
</dbReference>
<evidence type="ECO:0000256" key="1">
    <source>
        <dbReference type="ARBA" id="ARBA00022741"/>
    </source>
</evidence>
<dbReference type="GO" id="GO:0016887">
    <property type="term" value="F:ATP hydrolysis activity"/>
    <property type="evidence" value="ECO:0007669"/>
    <property type="project" value="TreeGrafter"/>
</dbReference>
<comment type="caution">
    <text evidence="4">The sequence shown here is derived from an EMBL/GenBank/DDBJ whole genome shotgun (WGS) entry which is preliminary data.</text>
</comment>
<dbReference type="Proteomes" id="UP000285648">
    <property type="component" value="Unassembled WGS sequence"/>
</dbReference>
<dbReference type="AlphaFoldDB" id="A0A421DMW4"/>
<dbReference type="Gene3D" id="3.40.50.300">
    <property type="entry name" value="P-loop containing nucleotide triphosphate hydrolases"/>
    <property type="match status" value="1"/>
</dbReference>
<dbReference type="GO" id="GO:0005524">
    <property type="term" value="F:ATP binding"/>
    <property type="evidence" value="ECO:0007669"/>
    <property type="project" value="UniProtKB-KW"/>
</dbReference>
<dbReference type="InterPro" id="IPR011006">
    <property type="entry name" value="CheY-like_superfamily"/>
</dbReference>
<dbReference type="Gene3D" id="3.40.50.2300">
    <property type="match status" value="1"/>
</dbReference>
<name>A0A421DMW4_9GAMM</name>
<sequence length="402" mass="43896">MSVLGEKERGEQRAVNFAAFVHDVDSKEELTRFLKASTLTDSRVERGNIDDVIAWLKKNGRSPQRLMVDISGSSGPLDELDRLANACEPSVQVYVVGDRNDVGLYRNLLQRGVQDYLVKPLGAELLRRALESDEGNTVRQRRLGKVIAVVGTRGGVGTTSVATHLARGLAVGGAHRRVVYIDLDFYGGSGTGMLGLAGGSALIEILGNVNRLDPQYLERTLSTVDNRLYALGAELDYMDAYTPVEGALGALLSTLSQHFHYVVLDVPQPGGELASEVFSHASLACVVADQSIYSARALVRLVRHIEAHPNPATVYSVVNQPQPLNRNKVNIDDFVKAVDLAVTVEIDYDAQSLSLAENLAEALPERSEFARGIKQLTGVLTGEVQTRQQAPWWQTLRIKRLT</sequence>
<proteinExistence type="predicted"/>
<dbReference type="RefSeq" id="WP_121575398.1">
    <property type="nucleotide sequence ID" value="NZ_MJLZ01000025.1"/>
</dbReference>
<evidence type="ECO:0000313" key="5">
    <source>
        <dbReference type="Proteomes" id="UP000285648"/>
    </source>
</evidence>
<feature type="domain" description="AAA" evidence="3">
    <location>
        <begin position="145"/>
        <end position="306"/>
    </location>
</feature>
<dbReference type="InterPro" id="IPR050625">
    <property type="entry name" value="ParA/MinD_ATPase"/>
</dbReference>